<dbReference type="Proteomes" id="UP000033451">
    <property type="component" value="Unassembled WGS sequence"/>
</dbReference>
<accession>A0A0F0LVD7</accession>
<sequence length="201" mass="21249">MPESNIIAVTFDDRSNAFQALSELKGAGMEGRVDVAAAAVVTRDADGRISMPDGVDNNGAMGTWGGSLVGLLIGVIGGPIGMLLGWTGGLLVGGAFDLRRVDRSAGALEQISSAIPIGGTALIAEVTEYAREVVDGEMAKLDGVVIRRPREEVLDEMEAAEEAYREAEKEARRHAREQRKAERKTDAAERTAALKEKLGAS</sequence>
<keyword evidence="2" id="KW-1133">Transmembrane helix</keyword>
<dbReference type="EMBL" id="JYIY01000069">
    <property type="protein sequence ID" value="KJL37093.1"/>
    <property type="molecule type" value="Genomic_DNA"/>
</dbReference>
<organism evidence="3 4">
    <name type="scientific">Microbacterium ginsengisoli</name>
    <dbReference type="NCBI Taxonomy" id="400772"/>
    <lineage>
        <taxon>Bacteria</taxon>
        <taxon>Bacillati</taxon>
        <taxon>Actinomycetota</taxon>
        <taxon>Actinomycetes</taxon>
        <taxon>Micrococcales</taxon>
        <taxon>Microbacteriaceae</taxon>
        <taxon>Microbacterium</taxon>
    </lineage>
</organism>
<dbReference type="PATRIC" id="fig|400772.4.peg.1228"/>
<protein>
    <recommendedName>
        <fullName evidence="5">DUF1269 domain-containing protein</fullName>
    </recommendedName>
</protein>
<name>A0A0F0LVD7_9MICO</name>
<dbReference type="STRING" id="400772.RR49_01205"/>
<feature type="transmembrane region" description="Helical" evidence="2">
    <location>
        <begin position="68"/>
        <end position="93"/>
    </location>
</feature>
<evidence type="ECO:0000313" key="3">
    <source>
        <dbReference type="EMBL" id="KJL37093.1"/>
    </source>
</evidence>
<keyword evidence="4" id="KW-1185">Reference proteome</keyword>
<dbReference type="AlphaFoldDB" id="A0A0F0LVD7"/>
<evidence type="ECO:0008006" key="5">
    <source>
        <dbReference type="Google" id="ProtNLM"/>
    </source>
</evidence>
<keyword evidence="2" id="KW-0812">Transmembrane</keyword>
<evidence type="ECO:0000256" key="1">
    <source>
        <dbReference type="SAM" id="MobiDB-lite"/>
    </source>
</evidence>
<feature type="region of interest" description="Disordered" evidence="1">
    <location>
        <begin position="165"/>
        <end position="201"/>
    </location>
</feature>
<dbReference type="RefSeq" id="WP_045247146.1">
    <property type="nucleotide sequence ID" value="NZ_JYIY01000069.1"/>
</dbReference>
<reference evidence="3 4" key="1">
    <citation type="submission" date="2015-02" db="EMBL/GenBank/DDBJ databases">
        <title>Draft genome sequences of ten Microbacterium spp. with emphasis on heavy metal contaminated environments.</title>
        <authorList>
            <person name="Corretto E."/>
        </authorList>
    </citation>
    <scope>NUCLEOTIDE SEQUENCE [LARGE SCALE GENOMIC DNA]</scope>
    <source>
        <strain evidence="3 4">DSM 18659</strain>
    </source>
</reference>
<dbReference type="OrthoDB" id="5118230at2"/>
<proteinExistence type="predicted"/>
<comment type="caution">
    <text evidence="3">The sequence shown here is derived from an EMBL/GenBank/DDBJ whole genome shotgun (WGS) entry which is preliminary data.</text>
</comment>
<evidence type="ECO:0000256" key="2">
    <source>
        <dbReference type="SAM" id="Phobius"/>
    </source>
</evidence>
<gene>
    <name evidence="3" type="ORF">RR49_01205</name>
</gene>
<keyword evidence="2" id="KW-0472">Membrane</keyword>
<evidence type="ECO:0000313" key="4">
    <source>
        <dbReference type="Proteomes" id="UP000033451"/>
    </source>
</evidence>
<feature type="compositionally biased region" description="Basic and acidic residues" evidence="1">
    <location>
        <begin position="178"/>
        <end position="201"/>
    </location>
</feature>